<evidence type="ECO:0000313" key="2">
    <source>
        <dbReference type="EMBL" id="ERM02514.1"/>
    </source>
</evidence>
<comment type="caution">
    <text evidence="2">The sequence shown here is derived from an EMBL/GenBank/DDBJ whole genome shotgun (WGS) entry which is preliminary data.</text>
</comment>
<name>U4VDZ0_9HYPH</name>
<dbReference type="PRINTS" id="PR00702">
    <property type="entry name" value="ACRIFLAVINRP"/>
</dbReference>
<dbReference type="Gene3D" id="1.20.1640.10">
    <property type="entry name" value="Multidrug efflux transporter AcrB transmembrane domain"/>
    <property type="match status" value="1"/>
</dbReference>
<keyword evidence="1" id="KW-0812">Transmembrane</keyword>
<evidence type="ECO:0000256" key="1">
    <source>
        <dbReference type="SAM" id="Phobius"/>
    </source>
</evidence>
<dbReference type="GO" id="GO:0042910">
    <property type="term" value="F:xenobiotic transmembrane transporter activity"/>
    <property type="evidence" value="ECO:0007669"/>
    <property type="project" value="TreeGrafter"/>
</dbReference>
<dbReference type="InterPro" id="IPR001036">
    <property type="entry name" value="Acrflvin-R"/>
</dbReference>
<proteinExistence type="predicted"/>
<dbReference type="Gene3D" id="3.30.70.1320">
    <property type="entry name" value="Multidrug efflux transporter AcrB pore domain like"/>
    <property type="match status" value="1"/>
</dbReference>
<dbReference type="Pfam" id="PF00873">
    <property type="entry name" value="ACR_tran"/>
    <property type="match status" value="1"/>
</dbReference>
<dbReference type="EMBL" id="ASXJ01000081">
    <property type="protein sequence ID" value="ERM02514.1"/>
    <property type="molecule type" value="Genomic_DNA"/>
</dbReference>
<reference evidence="2 3" key="1">
    <citation type="journal article" date="2014" name="FEMS Microbiol. Lett.">
        <title>Genome sequencing analysis reveals virulence-related gene content of Ochrobactrum intermedium strain 229E, a urease-positive strain isolated from the human gastric niche.</title>
        <authorList>
            <person name="Kulkarni G.J."/>
            <person name="Shetty S."/>
            <person name="Dharne M.S."/>
            <person name="Shouche Y.S."/>
        </authorList>
    </citation>
    <scope>NUCLEOTIDE SEQUENCE [LARGE SCALE GENOMIC DNA]</scope>
    <source>
        <strain evidence="2 3">229E</strain>
    </source>
</reference>
<accession>U4VDZ0</accession>
<dbReference type="Proteomes" id="UP000016842">
    <property type="component" value="Unassembled WGS sequence"/>
</dbReference>
<dbReference type="SUPFAM" id="SSF82693">
    <property type="entry name" value="Multidrug efflux transporter AcrB pore domain, PN1, PN2, PC1 and PC2 subdomains"/>
    <property type="match status" value="1"/>
</dbReference>
<evidence type="ECO:0008006" key="4">
    <source>
        <dbReference type="Google" id="ProtNLM"/>
    </source>
</evidence>
<organism evidence="2 3">
    <name type="scientific">Brucella intermedia 229E</name>
    <dbReference type="NCBI Taxonomy" id="1337887"/>
    <lineage>
        <taxon>Bacteria</taxon>
        <taxon>Pseudomonadati</taxon>
        <taxon>Pseudomonadota</taxon>
        <taxon>Alphaproteobacteria</taxon>
        <taxon>Hyphomicrobiales</taxon>
        <taxon>Brucellaceae</taxon>
        <taxon>Brucella/Ochrobactrum group</taxon>
        <taxon>Brucella</taxon>
    </lineage>
</organism>
<dbReference type="Gene3D" id="3.30.70.1430">
    <property type="entry name" value="Multidrug efflux transporter AcrB pore domain"/>
    <property type="match status" value="1"/>
</dbReference>
<evidence type="ECO:0000313" key="3">
    <source>
        <dbReference type="Proteomes" id="UP000016842"/>
    </source>
</evidence>
<keyword evidence="1" id="KW-1133">Transmembrane helix</keyword>
<sequence>MISELFIRRTRLAIVISIIISIAGAIAIFSLPIQQYPQITPPTVNVSASYPGASAEVIADVVGGPLETAINGVDGMMYMSSTSSNAGQYSLSVTFEVGTDPELAQINVQNRAQLAISRLPAAVAQQGVSVRSRSPDFVLGIAFYSPD</sequence>
<dbReference type="PANTHER" id="PTHR32063">
    <property type="match status" value="1"/>
</dbReference>
<keyword evidence="1" id="KW-0472">Membrane</keyword>
<gene>
    <name evidence="2" type="ORF">Q644_16255</name>
</gene>
<dbReference type="PANTHER" id="PTHR32063:SF13">
    <property type="entry name" value="MULTIDRUG EFFLUX PUMP SUBUNIT ACRB-RELATED"/>
    <property type="match status" value="1"/>
</dbReference>
<protein>
    <recommendedName>
        <fullName evidence="4">Hydrophobe/amphiphile efflux-1 family RND transporter</fullName>
    </recommendedName>
</protein>
<feature type="transmembrane region" description="Helical" evidence="1">
    <location>
        <begin position="12"/>
        <end position="33"/>
    </location>
</feature>
<dbReference type="AlphaFoldDB" id="U4VDZ0"/>
<dbReference type="FunFam" id="3.30.70.1430:FF:000001">
    <property type="entry name" value="Efflux pump membrane transporter"/>
    <property type="match status" value="1"/>
</dbReference>
<dbReference type="GO" id="GO:0005886">
    <property type="term" value="C:plasma membrane"/>
    <property type="evidence" value="ECO:0007669"/>
    <property type="project" value="TreeGrafter"/>
</dbReference>
<dbReference type="PATRIC" id="fig|1337887.3.peg.1637"/>